<name>A0ABV6IWN6_9PROT</name>
<dbReference type="Proteomes" id="UP001589789">
    <property type="component" value="Unassembled WGS sequence"/>
</dbReference>
<gene>
    <name evidence="3" type="ORF">ACFFIC_19595</name>
</gene>
<dbReference type="CDD" id="cd05403">
    <property type="entry name" value="NT_KNTase_like"/>
    <property type="match status" value="1"/>
</dbReference>
<dbReference type="EMBL" id="JBHLVZ010000069">
    <property type="protein sequence ID" value="MFC0387727.1"/>
    <property type="molecule type" value="Genomic_DNA"/>
</dbReference>
<dbReference type="Pfam" id="PF01909">
    <property type="entry name" value="NTP_transf_2"/>
    <property type="match status" value="1"/>
</dbReference>
<evidence type="ECO:0000313" key="3">
    <source>
        <dbReference type="EMBL" id="MFC0387727.1"/>
    </source>
</evidence>
<accession>A0ABV6IWN6</accession>
<evidence type="ECO:0000259" key="2">
    <source>
        <dbReference type="Pfam" id="PF12802"/>
    </source>
</evidence>
<dbReference type="RefSeq" id="WP_377053456.1">
    <property type="nucleotide sequence ID" value="NZ_JBHLVZ010000069.1"/>
</dbReference>
<keyword evidence="4" id="KW-1185">Reference proteome</keyword>
<protein>
    <submittedName>
        <fullName evidence="3">MarR family transcriptional regulator</fullName>
    </submittedName>
</protein>
<dbReference type="Gene3D" id="1.10.10.10">
    <property type="entry name" value="Winged helix-like DNA-binding domain superfamily/Winged helix DNA-binding domain"/>
    <property type="match status" value="1"/>
</dbReference>
<dbReference type="InterPro" id="IPR000835">
    <property type="entry name" value="HTH_MarR-typ"/>
</dbReference>
<dbReference type="SUPFAM" id="SSF81301">
    <property type="entry name" value="Nucleotidyltransferase"/>
    <property type="match status" value="1"/>
</dbReference>
<dbReference type="Pfam" id="PF12802">
    <property type="entry name" value="MarR_2"/>
    <property type="match status" value="1"/>
</dbReference>
<comment type="caution">
    <text evidence="3">The sequence shown here is derived from an EMBL/GenBank/DDBJ whole genome shotgun (WGS) entry which is preliminary data.</text>
</comment>
<dbReference type="SUPFAM" id="SSF46785">
    <property type="entry name" value="Winged helix' DNA-binding domain"/>
    <property type="match status" value="1"/>
</dbReference>
<dbReference type="InterPro" id="IPR002934">
    <property type="entry name" value="Polymerase_NTP_transf_dom"/>
</dbReference>
<evidence type="ECO:0000313" key="4">
    <source>
        <dbReference type="Proteomes" id="UP001589789"/>
    </source>
</evidence>
<evidence type="ECO:0000259" key="1">
    <source>
        <dbReference type="Pfam" id="PF01909"/>
    </source>
</evidence>
<sequence>MVQRSAAASYLDQPLDTLFASMAAVRILRVLARHGGQISTGRISRESFLTKPTVLRVLDDLIAQGIVQEDGSGRARLLTLNRPHPLAHMLDVLFHDESRYRDKVIDGVNRAALGLKPRAVWLFGSAARHEDRPDSDLDILFISAARNRESHEGAAAAFREKLSEEPSLTGLKPSVVALTVNELRALIRDGHSIWKSARDQAKVVVGDTPSELESLARRMDKAKHDAER</sequence>
<dbReference type="InterPro" id="IPR043519">
    <property type="entry name" value="NT_sf"/>
</dbReference>
<feature type="domain" description="Polymerase nucleotidyl transferase" evidence="1">
    <location>
        <begin position="117"/>
        <end position="164"/>
    </location>
</feature>
<organism evidence="3 4">
    <name type="scientific">Muricoccus vinaceus</name>
    <dbReference type="NCBI Taxonomy" id="424704"/>
    <lineage>
        <taxon>Bacteria</taxon>
        <taxon>Pseudomonadati</taxon>
        <taxon>Pseudomonadota</taxon>
        <taxon>Alphaproteobacteria</taxon>
        <taxon>Acetobacterales</taxon>
        <taxon>Roseomonadaceae</taxon>
        <taxon>Muricoccus</taxon>
    </lineage>
</organism>
<dbReference type="InterPro" id="IPR036390">
    <property type="entry name" value="WH_DNA-bd_sf"/>
</dbReference>
<dbReference type="Gene3D" id="3.30.460.10">
    <property type="entry name" value="Beta Polymerase, domain 2"/>
    <property type="match status" value="1"/>
</dbReference>
<proteinExistence type="predicted"/>
<feature type="domain" description="HTH marR-type" evidence="2">
    <location>
        <begin position="23"/>
        <end position="71"/>
    </location>
</feature>
<dbReference type="InterPro" id="IPR036388">
    <property type="entry name" value="WH-like_DNA-bd_sf"/>
</dbReference>
<reference evidence="3 4" key="1">
    <citation type="submission" date="2024-09" db="EMBL/GenBank/DDBJ databases">
        <authorList>
            <person name="Sun Q."/>
            <person name="Mori K."/>
        </authorList>
    </citation>
    <scope>NUCLEOTIDE SEQUENCE [LARGE SCALE GENOMIC DNA]</scope>
    <source>
        <strain evidence="3 4">CCM 7468</strain>
    </source>
</reference>